<gene>
    <name evidence="3" type="ORF">UFOVP321_11</name>
</gene>
<evidence type="ECO:0000256" key="1">
    <source>
        <dbReference type="SAM" id="Coils"/>
    </source>
</evidence>
<sequence>MAEEIIGVKVKVDAGDVGKSVGSLKQQLREAQNEVNTLSEKFGATSKEAINAAKRAAELKDAIGDAKALTDAFNPDAKFKALTASLSGVAGGFAAVQGAIGLFGAESEEVEKTLLKVQSAMAFSQGIQAIGESVDSFKQLGAVIQSTTAFQKINNTVTALTGTVMKTLGFAVETTSTSFRVLKGAIAATGIGLLVVAVGELVNAFQDYQSAAEKAKKAQDDLNKSIGESAKVGLEAEMQFLDNQKQIDIAKAKNKNASEKEIFDIEQKYRKIKGNAQVRYWNEIKNVDKEGAANALKEVDKINTEGTVARLDFDTKQREKRREEAKKAKDEAEKEAKELLQKQTEGREKARKAGEEFDLLVLNNNEKKKEQAAKDEEKRIEDDNKEVERLFELEEKKLQVITDASNKKIALENKIADEELKAKEALENAKYQAAVAGLNLLFALAGQNEQVANALFVVDKALAVARIVVDTQKEIAGYASNPLWTALPDGGLAIKSKFALAAKIRAGASIASIAATTIGKFKNGSAPQQSGGNIGGVAPIALSAPQAQLTQLNQASINQMGSATGRAYVVESDITNQQEKIIRINRAARLG</sequence>
<keyword evidence="1" id="KW-0175">Coiled coil</keyword>
<feature type="region of interest" description="Disordered" evidence="2">
    <location>
        <begin position="313"/>
        <end position="351"/>
    </location>
</feature>
<evidence type="ECO:0000256" key="2">
    <source>
        <dbReference type="SAM" id="MobiDB-lite"/>
    </source>
</evidence>
<reference evidence="3" key="1">
    <citation type="submission" date="2020-04" db="EMBL/GenBank/DDBJ databases">
        <authorList>
            <person name="Chiriac C."/>
            <person name="Salcher M."/>
            <person name="Ghai R."/>
            <person name="Kavagutti S V."/>
        </authorList>
    </citation>
    <scope>NUCLEOTIDE SEQUENCE</scope>
</reference>
<dbReference type="EMBL" id="LR796333">
    <property type="protein sequence ID" value="CAB4137193.1"/>
    <property type="molecule type" value="Genomic_DNA"/>
</dbReference>
<protein>
    <submittedName>
        <fullName evidence="3">Uncharacterized protein</fullName>
    </submittedName>
</protein>
<evidence type="ECO:0000313" key="3">
    <source>
        <dbReference type="EMBL" id="CAB4137193.1"/>
    </source>
</evidence>
<name>A0A6J5LVR7_9CAUD</name>
<feature type="coiled-coil region" evidence="1">
    <location>
        <begin position="21"/>
        <end position="48"/>
    </location>
</feature>
<proteinExistence type="predicted"/>
<organism evidence="3">
    <name type="scientific">uncultured Caudovirales phage</name>
    <dbReference type="NCBI Taxonomy" id="2100421"/>
    <lineage>
        <taxon>Viruses</taxon>
        <taxon>Duplodnaviria</taxon>
        <taxon>Heunggongvirae</taxon>
        <taxon>Uroviricota</taxon>
        <taxon>Caudoviricetes</taxon>
        <taxon>Peduoviridae</taxon>
        <taxon>Maltschvirus</taxon>
        <taxon>Maltschvirus maltsch</taxon>
    </lineage>
</organism>
<accession>A0A6J5LVR7</accession>